<protein>
    <submittedName>
        <fullName evidence="1">Uncharacterized protein</fullName>
    </submittedName>
</protein>
<organism evidence="1 2">
    <name type="scientific">Malus baccata</name>
    <name type="common">Siberian crab apple</name>
    <name type="synonym">Pyrus baccata</name>
    <dbReference type="NCBI Taxonomy" id="106549"/>
    <lineage>
        <taxon>Eukaryota</taxon>
        <taxon>Viridiplantae</taxon>
        <taxon>Streptophyta</taxon>
        <taxon>Embryophyta</taxon>
        <taxon>Tracheophyta</taxon>
        <taxon>Spermatophyta</taxon>
        <taxon>Magnoliopsida</taxon>
        <taxon>eudicotyledons</taxon>
        <taxon>Gunneridae</taxon>
        <taxon>Pentapetalae</taxon>
        <taxon>rosids</taxon>
        <taxon>fabids</taxon>
        <taxon>Rosales</taxon>
        <taxon>Rosaceae</taxon>
        <taxon>Amygdaloideae</taxon>
        <taxon>Maleae</taxon>
        <taxon>Malus</taxon>
    </lineage>
</organism>
<evidence type="ECO:0000313" key="2">
    <source>
        <dbReference type="Proteomes" id="UP000315295"/>
    </source>
</evidence>
<accession>A0A540NR84</accession>
<evidence type="ECO:0000313" key="1">
    <source>
        <dbReference type="EMBL" id="TQE13556.1"/>
    </source>
</evidence>
<keyword evidence="2" id="KW-1185">Reference proteome</keyword>
<dbReference type="AlphaFoldDB" id="A0A540NR84"/>
<gene>
    <name evidence="1" type="ORF">C1H46_000887</name>
</gene>
<sequence>MAAMGALCLRVGLNSKPPNSNPPKLDKLDTFGQLRAVKEARKSRATGSDGRVRWWLMSEIGSAWLEKSVRKWRSNTTNLIKFTR</sequence>
<name>A0A540NR84_MALBA</name>
<proteinExistence type="predicted"/>
<reference evidence="1 2" key="1">
    <citation type="journal article" date="2019" name="G3 (Bethesda)">
        <title>Sequencing of a Wild Apple (Malus baccata) Genome Unravels the Differences Between Cultivated and Wild Apple Species Regarding Disease Resistance and Cold Tolerance.</title>
        <authorList>
            <person name="Chen X."/>
        </authorList>
    </citation>
    <scope>NUCLEOTIDE SEQUENCE [LARGE SCALE GENOMIC DNA]</scope>
    <source>
        <strain evidence="2">cv. Shandingzi</strain>
        <tissue evidence="1">Leaves</tissue>
    </source>
</reference>
<comment type="caution">
    <text evidence="1">The sequence shown here is derived from an EMBL/GenBank/DDBJ whole genome shotgun (WGS) entry which is preliminary data.</text>
</comment>
<dbReference type="Proteomes" id="UP000315295">
    <property type="component" value="Unassembled WGS sequence"/>
</dbReference>
<dbReference type="EMBL" id="VIEB01000010">
    <property type="protein sequence ID" value="TQE13556.1"/>
    <property type="molecule type" value="Genomic_DNA"/>
</dbReference>